<dbReference type="Proteomes" id="UP000034316">
    <property type="component" value="Unassembled WGS sequence"/>
</dbReference>
<keyword evidence="1" id="KW-1133">Transmembrane helix</keyword>
<dbReference type="EMBL" id="LBRB01000030">
    <property type="protein sequence ID" value="KKP87832.1"/>
    <property type="molecule type" value="Genomic_DNA"/>
</dbReference>
<reference evidence="2 3" key="1">
    <citation type="journal article" date="2015" name="Nature">
        <title>rRNA introns, odd ribosomes, and small enigmatic genomes across a large radiation of phyla.</title>
        <authorList>
            <person name="Brown C.T."/>
            <person name="Hug L.A."/>
            <person name="Thomas B.C."/>
            <person name="Sharon I."/>
            <person name="Castelle C.J."/>
            <person name="Singh A."/>
            <person name="Wilkins M.J."/>
            <person name="Williams K.H."/>
            <person name="Banfield J.F."/>
        </authorList>
    </citation>
    <scope>NUCLEOTIDE SEQUENCE [LARGE SCALE GENOMIC DNA]</scope>
</reference>
<dbReference type="Pfam" id="PF18895">
    <property type="entry name" value="T4SS_pilin"/>
    <property type="match status" value="1"/>
</dbReference>
<proteinExistence type="predicted"/>
<protein>
    <submittedName>
        <fullName evidence="2">Uncharacterized protein</fullName>
    </submittedName>
</protein>
<evidence type="ECO:0000256" key="1">
    <source>
        <dbReference type="SAM" id="Phobius"/>
    </source>
</evidence>
<evidence type="ECO:0000313" key="2">
    <source>
        <dbReference type="EMBL" id="KKP87832.1"/>
    </source>
</evidence>
<keyword evidence="1" id="KW-0812">Transmembrane</keyword>
<name>A0A0G0G7Y1_9BACT</name>
<sequence length="82" mass="8693">MIINSKILILNLYAGILASIVILYAAFQYMTSAGDESKAGQAKQTLYWAIIGVAVITLSFLIVAFIGQLGGYQGITTVPPSP</sequence>
<dbReference type="InterPro" id="IPR043993">
    <property type="entry name" value="T4SS_pilin"/>
</dbReference>
<keyword evidence="1" id="KW-0472">Membrane</keyword>
<gene>
    <name evidence="2" type="ORF">UR93_C0030G0005</name>
</gene>
<comment type="caution">
    <text evidence="2">The sequence shown here is derived from an EMBL/GenBank/DDBJ whole genome shotgun (WGS) entry which is preliminary data.</text>
</comment>
<accession>A0A0G0G7Y1</accession>
<feature type="transmembrane region" description="Helical" evidence="1">
    <location>
        <begin position="7"/>
        <end position="27"/>
    </location>
</feature>
<evidence type="ECO:0000313" key="3">
    <source>
        <dbReference type="Proteomes" id="UP000034316"/>
    </source>
</evidence>
<dbReference type="AlphaFoldDB" id="A0A0G0G7Y1"/>
<dbReference type="STRING" id="1618333.UR93_C0030G0005"/>
<feature type="transmembrane region" description="Helical" evidence="1">
    <location>
        <begin position="47"/>
        <end position="66"/>
    </location>
</feature>
<organism evidence="2 3">
    <name type="scientific">Berkelbacteria bacterium GW2011_GWA2_35_9</name>
    <dbReference type="NCBI Taxonomy" id="1618333"/>
    <lineage>
        <taxon>Bacteria</taxon>
        <taxon>Candidatus Berkelbacteria</taxon>
    </lineage>
</organism>